<feature type="non-terminal residue" evidence="2">
    <location>
        <position position="1"/>
    </location>
</feature>
<dbReference type="AlphaFoldDB" id="X1H336"/>
<dbReference type="SUPFAM" id="SSF56317">
    <property type="entry name" value="Carbon-nitrogen hydrolase"/>
    <property type="match status" value="1"/>
</dbReference>
<reference evidence="2" key="1">
    <citation type="journal article" date="2014" name="Front. Microbiol.">
        <title>High frequency of phylogenetically diverse reductive dehalogenase-homologous genes in deep subseafloor sedimentary metagenomes.</title>
        <authorList>
            <person name="Kawai M."/>
            <person name="Futagami T."/>
            <person name="Toyoda A."/>
            <person name="Takaki Y."/>
            <person name="Nishi S."/>
            <person name="Hori S."/>
            <person name="Arai W."/>
            <person name="Tsubouchi T."/>
            <person name="Morono Y."/>
            <person name="Uchiyama I."/>
            <person name="Ito T."/>
            <person name="Fujiyama A."/>
            <person name="Inagaki F."/>
            <person name="Takami H."/>
        </authorList>
    </citation>
    <scope>NUCLEOTIDE SEQUENCE</scope>
    <source>
        <strain evidence="2">Expedition CK06-06</strain>
    </source>
</reference>
<proteinExistence type="predicted"/>
<dbReference type="PANTHER" id="PTHR23088">
    <property type="entry name" value="NITRILASE-RELATED"/>
    <property type="match status" value="1"/>
</dbReference>
<organism evidence="2">
    <name type="scientific">marine sediment metagenome</name>
    <dbReference type="NCBI Taxonomy" id="412755"/>
    <lineage>
        <taxon>unclassified sequences</taxon>
        <taxon>metagenomes</taxon>
        <taxon>ecological metagenomes</taxon>
    </lineage>
</organism>
<protein>
    <recommendedName>
        <fullName evidence="1">CN hydrolase domain-containing protein</fullName>
    </recommendedName>
</protein>
<comment type="caution">
    <text evidence="2">The sequence shown here is derived from an EMBL/GenBank/DDBJ whole genome shotgun (WGS) entry which is preliminary data.</text>
</comment>
<dbReference type="PANTHER" id="PTHR23088:SF27">
    <property type="entry name" value="DEAMINATED GLUTATHIONE AMIDASE"/>
    <property type="match status" value="1"/>
</dbReference>
<feature type="domain" description="CN hydrolase" evidence="1">
    <location>
        <begin position="1"/>
        <end position="138"/>
    </location>
</feature>
<dbReference type="Pfam" id="PF00795">
    <property type="entry name" value="CN_hydrolase"/>
    <property type="match status" value="1"/>
</dbReference>
<evidence type="ECO:0000313" key="2">
    <source>
        <dbReference type="EMBL" id="GAH64566.1"/>
    </source>
</evidence>
<dbReference type="InterPro" id="IPR003010">
    <property type="entry name" value="C-N_Hydrolase"/>
</dbReference>
<dbReference type="Gene3D" id="3.60.110.10">
    <property type="entry name" value="Carbon-nitrogen hydrolase"/>
    <property type="match status" value="1"/>
</dbReference>
<dbReference type="PROSITE" id="PS50263">
    <property type="entry name" value="CN_HYDROLASE"/>
    <property type="match status" value="1"/>
</dbReference>
<sequence>PGPTVDELAEMARGAGAWVVMGMAEANPDGKPFNSAVVLDPDGALVDIYRKVFLYLMENDGYRPGDKACLLDLGFCTAGLTICYDYIFPEYIRALVVAAHGFSVFAMGSLLGREWEERKPREIMGREGAARHGEETEE</sequence>
<accession>X1H336</accession>
<dbReference type="EMBL" id="BARU01033192">
    <property type="protein sequence ID" value="GAH64566.1"/>
    <property type="molecule type" value="Genomic_DNA"/>
</dbReference>
<evidence type="ECO:0000259" key="1">
    <source>
        <dbReference type="PROSITE" id="PS50263"/>
    </source>
</evidence>
<name>X1H336_9ZZZZ</name>
<dbReference type="CDD" id="cd07197">
    <property type="entry name" value="nitrilase"/>
    <property type="match status" value="1"/>
</dbReference>
<dbReference type="InterPro" id="IPR036526">
    <property type="entry name" value="C-N_Hydrolase_sf"/>
</dbReference>
<gene>
    <name evidence="2" type="ORF">S03H2_52254</name>
</gene>